<name>A0ABS6DVJ4_9FIRM</name>
<feature type="transmembrane region" description="Helical" evidence="1">
    <location>
        <begin position="191"/>
        <end position="211"/>
    </location>
</feature>
<feature type="transmembrane region" description="Helical" evidence="1">
    <location>
        <begin position="315"/>
        <end position="333"/>
    </location>
</feature>
<keyword evidence="1" id="KW-0472">Membrane</keyword>
<organism evidence="2 3">
    <name type="scientific">Intestinibacter bartlettii</name>
    <dbReference type="NCBI Taxonomy" id="261299"/>
    <lineage>
        <taxon>Bacteria</taxon>
        <taxon>Bacillati</taxon>
        <taxon>Bacillota</taxon>
        <taxon>Clostridia</taxon>
        <taxon>Peptostreptococcales</taxon>
        <taxon>Peptostreptococcaceae</taxon>
        <taxon>Intestinibacter</taxon>
    </lineage>
</organism>
<dbReference type="PANTHER" id="PTHR11328">
    <property type="entry name" value="MAJOR FACILITATOR SUPERFAMILY DOMAIN-CONTAINING PROTEIN"/>
    <property type="match status" value="1"/>
</dbReference>
<evidence type="ECO:0000313" key="2">
    <source>
        <dbReference type="EMBL" id="MBU5335765.1"/>
    </source>
</evidence>
<evidence type="ECO:0000256" key="1">
    <source>
        <dbReference type="SAM" id="Phobius"/>
    </source>
</evidence>
<reference evidence="2 3" key="1">
    <citation type="submission" date="2021-06" db="EMBL/GenBank/DDBJ databases">
        <authorList>
            <person name="Sun Q."/>
            <person name="Li D."/>
        </authorList>
    </citation>
    <scope>NUCLEOTIDE SEQUENCE [LARGE SCALE GENOMIC DNA]</scope>
    <source>
        <strain evidence="2 3">N19</strain>
    </source>
</reference>
<sequence>MENSKQINYNRAKTWQIGCFAFNNTATNVIMLLMGYVSYYATGVVGLSVVLVSSLLTSMRMFDAITDPIIGFIIDKTNGRFGKFRPMILIGYSIMAVSILTMYNTLHLFPENLKMPGFIVFYALYIIGYTFQTACTKAGQACLTNDPSQRPLFTRFDSIYNLFIFASGAQYASGYIAPKYGGFTFQAMQEFSLTFVLIAGVLTALAVTGIWSKDRIEFFGTGKKAPKVKFRDYVSVLKGNRPLQMLVVSAATDKLAMQTAGNNSTVMVMLYGIVMGNFALYGKMSMITMIPSFIMILIGTKYASKFGSKKALVRFTWLSILTYIGVFALLVFGDPTKISLDNFGIMTVLWITLMCLGKGFGSISGGIVIPMIADCADYETYLTGRYVPGMMGTLFSFVDKMISSFGVTIVGLAVAYIGYTSSMPQVGDAYTPAIFWVTISLYIGMPMLGWIASLIAMKFYELDDEKMKEVQEKIAEIKLAAQDEEEALA</sequence>
<gene>
    <name evidence="2" type="ORF">KQI20_04875</name>
</gene>
<dbReference type="RefSeq" id="WP_216568905.1">
    <property type="nucleotide sequence ID" value="NZ_JAHLOQ010000009.1"/>
</dbReference>
<keyword evidence="3" id="KW-1185">Reference proteome</keyword>
<protein>
    <submittedName>
        <fullName evidence="2">MFS transporter</fullName>
    </submittedName>
</protein>
<keyword evidence="1" id="KW-1133">Transmembrane helix</keyword>
<comment type="caution">
    <text evidence="2">The sequence shown here is derived from an EMBL/GenBank/DDBJ whole genome shotgun (WGS) entry which is preliminary data.</text>
</comment>
<accession>A0ABS6DVJ4</accession>
<keyword evidence="1" id="KW-0812">Transmembrane</keyword>
<evidence type="ECO:0000313" key="3">
    <source>
        <dbReference type="Proteomes" id="UP001196301"/>
    </source>
</evidence>
<feature type="transmembrane region" description="Helical" evidence="1">
    <location>
        <begin position="264"/>
        <end position="280"/>
    </location>
</feature>
<proteinExistence type="predicted"/>
<dbReference type="InterPro" id="IPR039672">
    <property type="entry name" value="MFS_2"/>
</dbReference>
<feature type="transmembrane region" description="Helical" evidence="1">
    <location>
        <begin position="37"/>
        <end position="56"/>
    </location>
</feature>
<feature type="transmembrane region" description="Helical" evidence="1">
    <location>
        <begin position="286"/>
        <end position="303"/>
    </location>
</feature>
<feature type="transmembrane region" description="Helical" evidence="1">
    <location>
        <begin position="345"/>
        <end position="373"/>
    </location>
</feature>
<feature type="transmembrane region" description="Helical" evidence="1">
    <location>
        <begin position="115"/>
        <end position="131"/>
    </location>
</feature>
<dbReference type="PANTHER" id="PTHR11328:SF24">
    <property type="entry name" value="MAJOR FACILITATOR SUPERFAMILY (MFS) PROFILE DOMAIN-CONTAINING PROTEIN"/>
    <property type="match status" value="1"/>
</dbReference>
<feature type="transmembrane region" description="Helical" evidence="1">
    <location>
        <begin position="152"/>
        <end position="171"/>
    </location>
</feature>
<feature type="transmembrane region" description="Helical" evidence="1">
    <location>
        <begin position="434"/>
        <end position="457"/>
    </location>
</feature>
<dbReference type="Proteomes" id="UP001196301">
    <property type="component" value="Unassembled WGS sequence"/>
</dbReference>
<feature type="transmembrane region" description="Helical" evidence="1">
    <location>
        <begin position="394"/>
        <end position="419"/>
    </location>
</feature>
<dbReference type="EMBL" id="JAHLOQ010000009">
    <property type="protein sequence ID" value="MBU5335765.1"/>
    <property type="molecule type" value="Genomic_DNA"/>
</dbReference>
<feature type="transmembrane region" description="Helical" evidence="1">
    <location>
        <begin position="89"/>
        <end position="109"/>
    </location>
</feature>
<dbReference type="Pfam" id="PF13347">
    <property type="entry name" value="MFS_2"/>
    <property type="match status" value="1"/>
</dbReference>